<sequence length="84" mass="9446">MYRFAKAALNLSGQSARRVAVRQVHRTNEEFNGKHDFSLAAAGAAIFIALWAFVVTRNGFQYYLTPLASQPLFSPRRLSGKKEE</sequence>
<dbReference type="Proteomes" id="UP000316079">
    <property type="component" value="Unassembled WGS sequence"/>
</dbReference>
<evidence type="ECO:0000256" key="5">
    <source>
        <dbReference type="ARBA" id="ARBA00022792"/>
    </source>
</evidence>
<feature type="transmembrane region" description="Helical" evidence="10">
    <location>
        <begin position="37"/>
        <end position="55"/>
    </location>
</feature>
<keyword evidence="12" id="KW-1185">Reference proteome</keyword>
<evidence type="ECO:0000313" key="12">
    <source>
        <dbReference type="Proteomes" id="UP000316079"/>
    </source>
</evidence>
<accession>A0A553RL50</accession>
<evidence type="ECO:0000256" key="9">
    <source>
        <dbReference type="ARBA" id="ARBA00023136"/>
    </source>
</evidence>
<comment type="subcellular location">
    <subcellularLocation>
        <location evidence="1">Mitochondrion inner membrane</location>
        <topology evidence="1">Single-pass membrane protein</topology>
    </subcellularLocation>
</comment>
<evidence type="ECO:0000256" key="6">
    <source>
        <dbReference type="ARBA" id="ARBA00022946"/>
    </source>
</evidence>
<dbReference type="Pfam" id="PF05392">
    <property type="entry name" value="COX7B"/>
    <property type="match status" value="1"/>
</dbReference>
<evidence type="ECO:0000256" key="1">
    <source>
        <dbReference type="ARBA" id="ARBA00004434"/>
    </source>
</evidence>
<proteinExistence type="inferred from homology"/>
<evidence type="ECO:0000313" key="11">
    <source>
        <dbReference type="EMBL" id="TRZ02895.1"/>
    </source>
</evidence>
<dbReference type="InterPro" id="IPR023272">
    <property type="entry name" value="Cyt_c_oxidase_suVIIB_dom_sf"/>
</dbReference>
<dbReference type="InterPro" id="IPR008433">
    <property type="entry name" value="Cyt_c_oxidase_suVIIB"/>
</dbReference>
<keyword evidence="6" id="KW-0809">Transit peptide</keyword>
<evidence type="ECO:0000256" key="4">
    <source>
        <dbReference type="ARBA" id="ARBA00022692"/>
    </source>
</evidence>
<dbReference type="STRING" id="623744.A0A553RL50"/>
<name>A0A553RL50_9TELE</name>
<protein>
    <submittedName>
        <fullName evidence="11">Uncharacterized protein</fullName>
    </submittedName>
</protein>
<gene>
    <name evidence="11" type="ORF">DNTS_033261</name>
</gene>
<reference evidence="11 12" key="1">
    <citation type="journal article" date="2019" name="Sci. Data">
        <title>Hybrid genome assembly and annotation of Danionella translucida.</title>
        <authorList>
            <person name="Kadobianskyi M."/>
            <person name="Schulze L."/>
            <person name="Schuelke M."/>
            <person name="Judkewitz B."/>
        </authorList>
    </citation>
    <scope>NUCLEOTIDE SEQUENCE [LARGE SCALE GENOMIC DNA]</scope>
    <source>
        <strain evidence="11 12">Bolton</strain>
    </source>
</reference>
<keyword evidence="5" id="KW-0999">Mitochondrion inner membrane</keyword>
<comment type="similarity">
    <text evidence="3">Belongs to the cytochrome c oxidase VIIb family.</text>
</comment>
<evidence type="ECO:0000256" key="8">
    <source>
        <dbReference type="ARBA" id="ARBA00023128"/>
    </source>
</evidence>
<evidence type="ECO:0000256" key="3">
    <source>
        <dbReference type="ARBA" id="ARBA00007351"/>
    </source>
</evidence>
<dbReference type="SUPFAM" id="SSF81423">
    <property type="entry name" value="Mitochondrial cytochrome c oxidase subunit VIIb"/>
    <property type="match status" value="1"/>
</dbReference>
<dbReference type="GO" id="GO:0005743">
    <property type="term" value="C:mitochondrial inner membrane"/>
    <property type="evidence" value="ECO:0007669"/>
    <property type="project" value="UniProtKB-SubCell"/>
</dbReference>
<evidence type="ECO:0000256" key="10">
    <source>
        <dbReference type="SAM" id="Phobius"/>
    </source>
</evidence>
<dbReference type="EMBL" id="SRMA01022584">
    <property type="protein sequence ID" value="TRZ02895.1"/>
    <property type="molecule type" value="Genomic_DNA"/>
</dbReference>
<keyword evidence="9 10" id="KW-0472">Membrane</keyword>
<dbReference type="AlphaFoldDB" id="A0A553RL50"/>
<dbReference type="OrthoDB" id="9937520at2759"/>
<evidence type="ECO:0000256" key="2">
    <source>
        <dbReference type="ARBA" id="ARBA00004673"/>
    </source>
</evidence>
<comment type="pathway">
    <text evidence="2">Energy metabolism; oxidative phosphorylation.</text>
</comment>
<comment type="caution">
    <text evidence="11">The sequence shown here is derived from an EMBL/GenBank/DDBJ whole genome shotgun (WGS) entry which is preliminary data.</text>
</comment>
<keyword evidence="8" id="KW-0496">Mitochondrion</keyword>
<keyword evidence="7 10" id="KW-1133">Transmembrane helix</keyword>
<dbReference type="UniPathway" id="UPA00705"/>
<organism evidence="11 12">
    <name type="scientific">Danionella cerebrum</name>
    <dbReference type="NCBI Taxonomy" id="2873325"/>
    <lineage>
        <taxon>Eukaryota</taxon>
        <taxon>Metazoa</taxon>
        <taxon>Chordata</taxon>
        <taxon>Craniata</taxon>
        <taxon>Vertebrata</taxon>
        <taxon>Euteleostomi</taxon>
        <taxon>Actinopterygii</taxon>
        <taxon>Neopterygii</taxon>
        <taxon>Teleostei</taxon>
        <taxon>Ostariophysi</taxon>
        <taxon>Cypriniformes</taxon>
        <taxon>Danionidae</taxon>
        <taxon>Danioninae</taxon>
        <taxon>Danionella</taxon>
    </lineage>
</organism>
<dbReference type="GO" id="GO:0006123">
    <property type="term" value="P:mitochondrial electron transport, cytochrome c to oxygen"/>
    <property type="evidence" value="ECO:0007669"/>
    <property type="project" value="InterPro"/>
</dbReference>
<keyword evidence="4 10" id="KW-0812">Transmembrane</keyword>
<evidence type="ECO:0000256" key="7">
    <source>
        <dbReference type="ARBA" id="ARBA00022989"/>
    </source>
</evidence>